<dbReference type="InterPro" id="IPR015590">
    <property type="entry name" value="Aldehyde_DH_dom"/>
</dbReference>
<dbReference type="InterPro" id="IPR016161">
    <property type="entry name" value="Ald_DH/histidinol_DH"/>
</dbReference>
<sequence>MNTTGATEVSRDPRTGARTEGPAVTAVDEVARLAARAARDAESIAARPPAVRADWLEAVAAALERDTEELAALADAETALGMDRLRGEVGRAAAQARFYGRVAAEGSWLDVRIDRSDGVDLRRINRSLGPVAVFGASNFPFAFGVVGHDTSSALAAGCPVLVKGHPAHPRLSARLGATVTAALRAAGAPEGAFALVHGFEAGLALVDAPEVTAVAFTGSQAGGMALVERAARRPVPVPVFAEMGTVNPAVLTPAAAADDEVLRTAASGFVASFTLGQGQFCTKPGLLLAPRGSGAADAVAGALAGTEPGWLLTENIASAYRTGLADLEAAGARPVASVAAHPEGFAAAPTLLTAPAEALVPGSRLLEECFGPVALVVEYDDTEQLRALLARLQPSLAAAVASAGETDPDLPWLVPLLSRRAGRVVVDGWPTGVVTTWAQQHGGPWPATSRPEATSVGAAALDRFTRPVAFQNVPPSALPDALRDDNPWRLPRRIDGVRETNGGGAG</sequence>
<evidence type="ECO:0000313" key="5">
    <source>
        <dbReference type="Proteomes" id="UP001501072"/>
    </source>
</evidence>
<feature type="domain" description="Aldehyde dehydrogenase" evidence="3">
    <location>
        <begin position="12"/>
        <end position="403"/>
    </location>
</feature>
<protein>
    <submittedName>
        <fullName evidence="4">Aldehyde dehydrogenase (NADP(+))</fullName>
    </submittedName>
</protein>
<keyword evidence="1" id="KW-0560">Oxidoreductase</keyword>
<organism evidence="4 5">
    <name type="scientific">Streptomyces thermogriseus</name>
    <dbReference type="NCBI Taxonomy" id="75292"/>
    <lineage>
        <taxon>Bacteria</taxon>
        <taxon>Bacillati</taxon>
        <taxon>Actinomycetota</taxon>
        <taxon>Actinomycetes</taxon>
        <taxon>Kitasatosporales</taxon>
        <taxon>Streptomycetaceae</taxon>
        <taxon>Streptomyces</taxon>
    </lineage>
</organism>
<comment type="caution">
    <text evidence="4">The sequence shown here is derived from an EMBL/GenBank/DDBJ whole genome shotgun (WGS) entry which is preliminary data.</text>
</comment>
<dbReference type="PANTHER" id="PTHR43353:SF3">
    <property type="entry name" value="ALDEHYDE DEHYDROGENASE-RELATED"/>
    <property type="match status" value="1"/>
</dbReference>
<dbReference type="InterPro" id="IPR016163">
    <property type="entry name" value="Ald_DH_C"/>
</dbReference>
<evidence type="ECO:0000313" key="4">
    <source>
        <dbReference type="EMBL" id="GAA1011152.1"/>
    </source>
</evidence>
<dbReference type="Pfam" id="PF00171">
    <property type="entry name" value="Aldedh"/>
    <property type="match status" value="1"/>
</dbReference>
<reference evidence="4 5" key="1">
    <citation type="journal article" date="2019" name="Int. J. Syst. Evol. Microbiol.">
        <title>The Global Catalogue of Microorganisms (GCM) 10K type strain sequencing project: providing services to taxonomists for standard genome sequencing and annotation.</title>
        <authorList>
            <consortium name="The Broad Institute Genomics Platform"/>
            <consortium name="The Broad Institute Genome Sequencing Center for Infectious Disease"/>
            <person name="Wu L."/>
            <person name="Ma J."/>
        </authorList>
    </citation>
    <scope>NUCLEOTIDE SEQUENCE [LARGE SCALE GENOMIC DNA]</scope>
    <source>
        <strain evidence="4 5">JCM 11269</strain>
    </source>
</reference>
<evidence type="ECO:0000256" key="2">
    <source>
        <dbReference type="SAM" id="MobiDB-lite"/>
    </source>
</evidence>
<dbReference type="EMBL" id="BAAAHU010000029">
    <property type="protein sequence ID" value="GAA1011152.1"/>
    <property type="molecule type" value="Genomic_DNA"/>
</dbReference>
<keyword evidence="5" id="KW-1185">Reference proteome</keyword>
<dbReference type="PANTHER" id="PTHR43353">
    <property type="entry name" value="SUCCINATE-SEMIALDEHYDE DEHYDROGENASE, MITOCHONDRIAL"/>
    <property type="match status" value="1"/>
</dbReference>
<gene>
    <name evidence="4" type="ORF">GCM10009564_31260</name>
</gene>
<proteinExistence type="predicted"/>
<dbReference type="Gene3D" id="3.40.605.10">
    <property type="entry name" value="Aldehyde Dehydrogenase, Chain A, domain 1"/>
    <property type="match status" value="1"/>
</dbReference>
<feature type="region of interest" description="Disordered" evidence="2">
    <location>
        <begin position="1"/>
        <end position="22"/>
    </location>
</feature>
<dbReference type="Gene3D" id="3.40.309.10">
    <property type="entry name" value="Aldehyde Dehydrogenase, Chain A, domain 2"/>
    <property type="match status" value="1"/>
</dbReference>
<dbReference type="Proteomes" id="UP001501072">
    <property type="component" value="Unassembled WGS sequence"/>
</dbReference>
<evidence type="ECO:0000256" key="1">
    <source>
        <dbReference type="ARBA" id="ARBA00023002"/>
    </source>
</evidence>
<dbReference type="InterPro" id="IPR050740">
    <property type="entry name" value="Aldehyde_DH_Superfamily"/>
</dbReference>
<dbReference type="InterPro" id="IPR016162">
    <property type="entry name" value="Ald_DH_N"/>
</dbReference>
<dbReference type="SUPFAM" id="SSF53720">
    <property type="entry name" value="ALDH-like"/>
    <property type="match status" value="1"/>
</dbReference>
<name>A0ABN1T0C3_9ACTN</name>
<evidence type="ECO:0000259" key="3">
    <source>
        <dbReference type="Pfam" id="PF00171"/>
    </source>
</evidence>
<accession>A0ABN1T0C3</accession>